<dbReference type="AlphaFoldDB" id="A0A4Y2HQ80"/>
<accession>A0A4Y2HQ80</accession>
<dbReference type="EMBL" id="BGPR01002090">
    <property type="protein sequence ID" value="GBM67546.1"/>
    <property type="molecule type" value="Genomic_DNA"/>
</dbReference>
<proteinExistence type="predicted"/>
<sequence length="93" mass="10931">MCLKSFHVHWQNILQAIEQQNQDHSFSTTQPSSRSMLSKQVIWYNGLAEILANMSSNSFHLCRCSILQAIEQQNRDLSFPQLSHPVNQRYRKR</sequence>
<comment type="caution">
    <text evidence="1">The sequence shown here is derived from an EMBL/GenBank/DDBJ whole genome shotgun (WGS) entry which is preliminary data.</text>
</comment>
<name>A0A4Y2HQ80_ARAVE</name>
<organism evidence="1 2">
    <name type="scientific">Araneus ventricosus</name>
    <name type="common">Orbweaver spider</name>
    <name type="synonym">Epeira ventricosa</name>
    <dbReference type="NCBI Taxonomy" id="182803"/>
    <lineage>
        <taxon>Eukaryota</taxon>
        <taxon>Metazoa</taxon>
        <taxon>Ecdysozoa</taxon>
        <taxon>Arthropoda</taxon>
        <taxon>Chelicerata</taxon>
        <taxon>Arachnida</taxon>
        <taxon>Araneae</taxon>
        <taxon>Araneomorphae</taxon>
        <taxon>Entelegynae</taxon>
        <taxon>Araneoidea</taxon>
        <taxon>Araneidae</taxon>
        <taxon>Araneus</taxon>
    </lineage>
</organism>
<protein>
    <submittedName>
        <fullName evidence="1">Uncharacterized protein</fullName>
    </submittedName>
</protein>
<reference evidence="1 2" key="1">
    <citation type="journal article" date="2019" name="Sci. Rep.">
        <title>Orb-weaving spider Araneus ventricosus genome elucidates the spidroin gene catalogue.</title>
        <authorList>
            <person name="Kono N."/>
            <person name="Nakamura H."/>
            <person name="Ohtoshi R."/>
            <person name="Moran D.A.P."/>
            <person name="Shinohara A."/>
            <person name="Yoshida Y."/>
            <person name="Fujiwara M."/>
            <person name="Mori M."/>
            <person name="Tomita M."/>
            <person name="Arakawa K."/>
        </authorList>
    </citation>
    <scope>NUCLEOTIDE SEQUENCE [LARGE SCALE GENOMIC DNA]</scope>
</reference>
<keyword evidence="2" id="KW-1185">Reference proteome</keyword>
<evidence type="ECO:0000313" key="2">
    <source>
        <dbReference type="Proteomes" id="UP000499080"/>
    </source>
</evidence>
<evidence type="ECO:0000313" key="1">
    <source>
        <dbReference type="EMBL" id="GBM67546.1"/>
    </source>
</evidence>
<dbReference type="Proteomes" id="UP000499080">
    <property type="component" value="Unassembled WGS sequence"/>
</dbReference>
<gene>
    <name evidence="1" type="ORF">AVEN_73681_1</name>
</gene>